<evidence type="ECO:0000313" key="3">
    <source>
        <dbReference type="Proteomes" id="UP000525078"/>
    </source>
</evidence>
<feature type="domain" description="F-box" evidence="1">
    <location>
        <begin position="4"/>
        <end position="43"/>
    </location>
</feature>
<dbReference type="EMBL" id="JAATIP010000092">
    <property type="protein sequence ID" value="KAF4375087.1"/>
    <property type="molecule type" value="Genomic_DNA"/>
</dbReference>
<dbReference type="Proteomes" id="UP000525078">
    <property type="component" value="Unassembled WGS sequence"/>
</dbReference>
<protein>
    <recommendedName>
        <fullName evidence="1">F-box domain-containing protein</fullName>
    </recommendedName>
</protein>
<dbReference type="InterPro" id="IPR001810">
    <property type="entry name" value="F-box_dom"/>
</dbReference>
<dbReference type="Pfam" id="PF00646">
    <property type="entry name" value="F-box"/>
    <property type="match status" value="1"/>
</dbReference>
<dbReference type="AlphaFoldDB" id="A0A7J6FX11"/>
<comment type="caution">
    <text evidence="2">The sequence shown here is derived from an EMBL/GenBank/DDBJ whole genome shotgun (WGS) entry which is preliminary data.</text>
</comment>
<proteinExistence type="predicted"/>
<reference evidence="2 3" key="1">
    <citation type="journal article" date="2020" name="bioRxiv">
        <title>Sequence and annotation of 42 cannabis genomes reveals extensive copy number variation in cannabinoid synthesis and pathogen resistance genes.</title>
        <authorList>
            <person name="Mckernan K.J."/>
            <person name="Helbert Y."/>
            <person name="Kane L.T."/>
            <person name="Ebling H."/>
            <person name="Zhang L."/>
            <person name="Liu B."/>
            <person name="Eaton Z."/>
            <person name="Mclaughlin S."/>
            <person name="Kingan S."/>
            <person name="Baybayan P."/>
            <person name="Concepcion G."/>
            <person name="Jordan M."/>
            <person name="Riva A."/>
            <person name="Barbazuk W."/>
            <person name="Harkins T."/>
        </authorList>
    </citation>
    <scope>NUCLEOTIDE SEQUENCE [LARGE SCALE GENOMIC DNA]</scope>
    <source>
        <strain evidence="3">cv. Jamaican Lion 4</strain>
        <tissue evidence="2">Leaf</tissue>
    </source>
</reference>
<name>A0A7J6FX11_CANSA</name>
<dbReference type="InterPro" id="IPR036047">
    <property type="entry name" value="F-box-like_dom_sf"/>
</dbReference>
<dbReference type="SUPFAM" id="SSF81383">
    <property type="entry name" value="F-box domain"/>
    <property type="match status" value="1"/>
</dbReference>
<sequence length="77" mass="8853">MARFCNLPSEVVEKIMLLVPPNCLVQFKLVNKFWNFCISTFINNPKFVAKHLLMTKIQSSMSLLCFKEPSPGIILSY</sequence>
<accession>A0A7J6FX11</accession>
<evidence type="ECO:0000313" key="2">
    <source>
        <dbReference type="EMBL" id="KAF4375087.1"/>
    </source>
</evidence>
<organism evidence="2 3">
    <name type="scientific">Cannabis sativa</name>
    <name type="common">Hemp</name>
    <name type="synonym">Marijuana</name>
    <dbReference type="NCBI Taxonomy" id="3483"/>
    <lineage>
        <taxon>Eukaryota</taxon>
        <taxon>Viridiplantae</taxon>
        <taxon>Streptophyta</taxon>
        <taxon>Embryophyta</taxon>
        <taxon>Tracheophyta</taxon>
        <taxon>Spermatophyta</taxon>
        <taxon>Magnoliopsida</taxon>
        <taxon>eudicotyledons</taxon>
        <taxon>Gunneridae</taxon>
        <taxon>Pentapetalae</taxon>
        <taxon>rosids</taxon>
        <taxon>fabids</taxon>
        <taxon>Rosales</taxon>
        <taxon>Cannabaceae</taxon>
        <taxon>Cannabis</taxon>
    </lineage>
</organism>
<evidence type="ECO:0000259" key="1">
    <source>
        <dbReference type="Pfam" id="PF00646"/>
    </source>
</evidence>
<gene>
    <name evidence="2" type="ORF">F8388_017233</name>
</gene>